<sequence length="61" mass="7021">MDELPSQIVIQLDNEHEPEDKGCNPIEGAVPLFEKIDASRCGQKEQNGVDRMKRQRKIDDR</sequence>
<feature type="region of interest" description="Disordered" evidence="1">
    <location>
        <begin position="42"/>
        <end position="61"/>
    </location>
</feature>
<proteinExistence type="predicted"/>
<organism evidence="2 3">
    <name type="scientific">[Bacillus] enclensis</name>
    <dbReference type="NCBI Taxonomy" id="1402860"/>
    <lineage>
        <taxon>Bacteria</taxon>
        <taxon>Bacillati</taxon>
        <taxon>Bacillota</taxon>
        <taxon>Bacilli</taxon>
        <taxon>Bacillales</taxon>
        <taxon>Bacillaceae</taxon>
        <taxon>Rossellomorea</taxon>
    </lineage>
</organism>
<dbReference type="Proteomes" id="UP000181997">
    <property type="component" value="Unassembled WGS sequence"/>
</dbReference>
<evidence type="ECO:0000313" key="2">
    <source>
        <dbReference type="EMBL" id="SCC23837.1"/>
    </source>
</evidence>
<protein>
    <submittedName>
        <fullName evidence="2">Uncharacterized protein</fullName>
    </submittedName>
</protein>
<accession>A0A0V8HCX1</accession>
<gene>
    <name evidence="2" type="ORF">GA0061094_3345</name>
</gene>
<evidence type="ECO:0000313" key="3">
    <source>
        <dbReference type="Proteomes" id="UP000181997"/>
    </source>
</evidence>
<reference evidence="3" key="1">
    <citation type="submission" date="2016-08" db="EMBL/GenBank/DDBJ databases">
        <authorList>
            <person name="Varghese N."/>
            <person name="Submissions Spin"/>
        </authorList>
    </citation>
    <scope>NUCLEOTIDE SEQUENCE [LARGE SCALE GENOMIC DNA]</scope>
    <source>
        <strain evidence="3">SGD-1123</strain>
    </source>
</reference>
<name>A0A0V8HCX1_9BACI</name>
<keyword evidence="3" id="KW-1185">Reference proteome</keyword>
<evidence type="ECO:0000256" key="1">
    <source>
        <dbReference type="SAM" id="MobiDB-lite"/>
    </source>
</evidence>
<feature type="compositionally biased region" description="Basic and acidic residues" evidence="1">
    <location>
        <begin position="47"/>
        <end position="61"/>
    </location>
</feature>
<dbReference type="AlphaFoldDB" id="A0A0V8HCX1"/>
<dbReference type="EMBL" id="FMAU01000004">
    <property type="protein sequence ID" value="SCC23837.1"/>
    <property type="molecule type" value="Genomic_DNA"/>
</dbReference>